<dbReference type="NCBIfam" id="TIGR01733">
    <property type="entry name" value="AA-adenyl-dom"/>
    <property type="match status" value="1"/>
</dbReference>
<name>A0A8H7ANH8_9EURO</name>
<dbReference type="PANTHER" id="PTHR45527">
    <property type="entry name" value="NONRIBOSOMAL PEPTIDE SYNTHETASE"/>
    <property type="match status" value="1"/>
</dbReference>
<dbReference type="InterPro" id="IPR036736">
    <property type="entry name" value="ACP-like_sf"/>
</dbReference>
<keyword evidence="3" id="KW-0436">Ligase</keyword>
<dbReference type="GO" id="GO:0016874">
    <property type="term" value="F:ligase activity"/>
    <property type="evidence" value="ECO:0007669"/>
    <property type="project" value="UniProtKB-KW"/>
</dbReference>
<evidence type="ECO:0000256" key="3">
    <source>
        <dbReference type="ARBA" id="ARBA00022598"/>
    </source>
</evidence>
<dbReference type="InterPro" id="IPR020845">
    <property type="entry name" value="AMP-binding_CS"/>
</dbReference>
<dbReference type="Pfam" id="PF00668">
    <property type="entry name" value="Condensation"/>
    <property type="match status" value="1"/>
</dbReference>
<dbReference type="SUPFAM" id="SSF47336">
    <property type="entry name" value="ACP-like"/>
    <property type="match status" value="1"/>
</dbReference>
<keyword evidence="6" id="KW-1185">Reference proteome</keyword>
<dbReference type="CDD" id="cd19542">
    <property type="entry name" value="CT_NRPS-like"/>
    <property type="match status" value="1"/>
</dbReference>
<dbReference type="Proteomes" id="UP000606974">
    <property type="component" value="Unassembled WGS sequence"/>
</dbReference>
<dbReference type="FunFam" id="3.40.50.12780:FF:000014">
    <property type="entry name" value="Nonribosomal peptide synthetase 1"/>
    <property type="match status" value="1"/>
</dbReference>
<dbReference type="FunFam" id="3.30.300.30:FF:000015">
    <property type="entry name" value="Nonribosomal peptide synthase SidD"/>
    <property type="match status" value="1"/>
</dbReference>
<dbReference type="SUPFAM" id="SSF56801">
    <property type="entry name" value="Acetyl-CoA synthetase-like"/>
    <property type="match status" value="1"/>
</dbReference>
<dbReference type="PROSITE" id="PS50075">
    <property type="entry name" value="CARRIER"/>
    <property type="match status" value="1"/>
</dbReference>
<dbReference type="AlphaFoldDB" id="A0A8H7ANH8"/>
<dbReference type="InterPro" id="IPR000873">
    <property type="entry name" value="AMP-dep_synth/lig_dom"/>
</dbReference>
<dbReference type="InterPro" id="IPR010071">
    <property type="entry name" value="AA_adenyl_dom"/>
</dbReference>
<dbReference type="PROSITE" id="PS00455">
    <property type="entry name" value="AMP_BINDING"/>
    <property type="match status" value="1"/>
</dbReference>
<dbReference type="Gene3D" id="3.30.559.30">
    <property type="entry name" value="Nonribosomal peptide synthetase, condensation domain"/>
    <property type="match status" value="2"/>
</dbReference>
<dbReference type="InterPro" id="IPR009081">
    <property type="entry name" value="PP-bd_ACP"/>
</dbReference>
<keyword evidence="1" id="KW-0596">Phosphopantetheine</keyword>
<dbReference type="Gene3D" id="3.30.300.30">
    <property type="match status" value="1"/>
</dbReference>
<proteinExistence type="predicted"/>
<evidence type="ECO:0000256" key="1">
    <source>
        <dbReference type="ARBA" id="ARBA00022450"/>
    </source>
</evidence>
<dbReference type="Pfam" id="PF00550">
    <property type="entry name" value="PP-binding"/>
    <property type="match status" value="1"/>
</dbReference>
<organism evidence="5 6">
    <name type="scientific">Endocarpon pusillum</name>
    <dbReference type="NCBI Taxonomy" id="364733"/>
    <lineage>
        <taxon>Eukaryota</taxon>
        <taxon>Fungi</taxon>
        <taxon>Dikarya</taxon>
        <taxon>Ascomycota</taxon>
        <taxon>Pezizomycotina</taxon>
        <taxon>Eurotiomycetes</taxon>
        <taxon>Chaetothyriomycetidae</taxon>
        <taxon>Verrucariales</taxon>
        <taxon>Verrucariaceae</taxon>
        <taxon>Endocarpon</taxon>
    </lineage>
</organism>
<dbReference type="InterPro" id="IPR042099">
    <property type="entry name" value="ANL_N_sf"/>
</dbReference>
<dbReference type="GO" id="GO:0031177">
    <property type="term" value="F:phosphopantetheine binding"/>
    <property type="evidence" value="ECO:0007669"/>
    <property type="project" value="TreeGrafter"/>
</dbReference>
<dbReference type="CDD" id="cd05918">
    <property type="entry name" value="A_NRPS_SidN3_like"/>
    <property type="match status" value="1"/>
</dbReference>
<keyword evidence="2" id="KW-0597">Phosphoprotein</keyword>
<protein>
    <recommendedName>
        <fullName evidence="4">Carrier domain-containing protein</fullName>
    </recommendedName>
</protein>
<comment type="caution">
    <text evidence="5">The sequence shown here is derived from an EMBL/GenBank/DDBJ whole genome shotgun (WGS) entry which is preliminary data.</text>
</comment>
<dbReference type="InterPro" id="IPR023213">
    <property type="entry name" value="CAT-like_dom_sf"/>
</dbReference>
<dbReference type="PANTHER" id="PTHR45527:SF15">
    <property type="entry name" value="NONRIBOSOMAL PEPTIDE SYNTHETASE EASA-RELATED"/>
    <property type="match status" value="1"/>
</dbReference>
<accession>A0A8H7ANH8</accession>
<feature type="domain" description="Carrier" evidence="4">
    <location>
        <begin position="787"/>
        <end position="863"/>
    </location>
</feature>
<evidence type="ECO:0000256" key="2">
    <source>
        <dbReference type="ARBA" id="ARBA00022553"/>
    </source>
</evidence>
<dbReference type="OrthoDB" id="416786at2759"/>
<dbReference type="Gene3D" id="3.30.559.10">
    <property type="entry name" value="Chloramphenicol acetyltransferase-like domain"/>
    <property type="match status" value="1"/>
</dbReference>
<dbReference type="InterPro" id="IPR045851">
    <property type="entry name" value="AMP-bd_C_sf"/>
</dbReference>
<evidence type="ECO:0000313" key="6">
    <source>
        <dbReference type="Proteomes" id="UP000606974"/>
    </source>
</evidence>
<reference evidence="5" key="1">
    <citation type="submission" date="2020-02" db="EMBL/GenBank/DDBJ databases">
        <authorList>
            <person name="Palmer J.M."/>
        </authorList>
    </citation>
    <scope>NUCLEOTIDE SEQUENCE</scope>
    <source>
        <strain evidence="5">EPUS1.4</strain>
        <tissue evidence="5">Thallus</tissue>
    </source>
</reference>
<dbReference type="Pfam" id="PF00501">
    <property type="entry name" value="AMP-binding"/>
    <property type="match status" value="1"/>
</dbReference>
<sequence>MTSGLTHKLETERVEYWKRYLANAIPCNLPALTDGDCREKYRGQAAVDLEDGQITSYINDFCTRHGVTARAIFMAAWALVLKTYVGNGAVTLVYLLEKHEERAVGLWSGSIDEVDSLLEIVQRSQHDLRNAASYDARALSEISSFRGEDGRAICNTAYRFSHGDNNEEAMPDGLDVVLHVHTSQAKIEAFLSYLSICLSDAHAISIAATFKQILLGILTDSSRNIAEIQLIHSDDLDRVFGWNKHYPDQVKDCVGNMFQAQVCQYPNNTAVHSSDDRFTYEELDELTTRLARHIQSRGIGPEQVVLLCFPKSAWAVVAMIAVVKAGAAFLFLDNSHPVSRLQEIQSQVKSKLALSAPQYADMWEWSGAEVFSVERGSVAGLPSNDHIPPSNVNPSNMLYIIFTSGSTGKPKGCVVEHRQFLTGSLAQQRASTMVRSDRVLQLASFTFDVSILEIVTSLITGACVCIPGDEHRSKGPAHCIQEFKITWAFLTPSLVNLMSPEMVPTLRFLVLGGEALTRHNVVTWAPHVQLANGYGPTECSIAATGNTRLTPQTDPANIGRALGSVCWIVDPEDHRRLMPIGAPGELLIQGPIVARGYFNDPAKTEAVFVEDFPWLPEERSGHSRRMYKTGDLARYNADGTINFISRKDSQVKLRGLRIELGEIEHHVAAHPLVQQAVVLLPRQGPCKNQLMGVISLKELHTSGNAALDLVHEEDYEKASSIAAIVSGDISNHLPVYMLPTVWAVVQSVPLTTSGKQNRIMVTKWVVDMSDETYNVITNYANDLESQETTTPLEEQLRLLCSTVLGVSQDRIRLNRSFVNNGGDSILAMQLMALWRLDGVTISVQDLLQSKTLSEVAHRGANTAAAMNIDYQVSYDLTKLEADVLSNIALKVSQIEEAYPVSPMQRGILLSQQRTSGSYELKIACEVVPQNGQKVDKQRLKAAWGAVVDRHASLRTVFVDSITENGLYDQVVLKSSPLQVSEIACKDEEDFINATETQMLVASEMQPPVSFTIGETSAGKILCSAAISHALIDGVSVLLLFRDLSAAYCGLLPLDAPMRYSSYIGFLQSQSPDVALDYWKQYLADLVPCHFPTLNDDISQPNELHELRLEIDQTSKLKNFCRAHNLTPASVFQAAWALVLKAYTGTDDVCFGYLSAGRDAPVLNIGETIGVYINMLVCRLKLDPKANVTSLVEGVQSAFLEGLPHQNISLAEIQHGLQTKEALFNTVLSLQSALGEVIRVGDSKNSIGFRIVGEHDPTEVCNNY</sequence>
<dbReference type="GO" id="GO:0005737">
    <property type="term" value="C:cytoplasm"/>
    <property type="evidence" value="ECO:0007669"/>
    <property type="project" value="TreeGrafter"/>
</dbReference>
<dbReference type="Gene3D" id="3.40.50.12780">
    <property type="entry name" value="N-terminal domain of ligase-like"/>
    <property type="match status" value="1"/>
</dbReference>
<evidence type="ECO:0000313" key="5">
    <source>
        <dbReference type="EMBL" id="KAF7512378.1"/>
    </source>
</evidence>
<dbReference type="SUPFAM" id="SSF52777">
    <property type="entry name" value="CoA-dependent acyltransferases"/>
    <property type="match status" value="3"/>
</dbReference>
<dbReference type="Gene3D" id="1.10.1200.10">
    <property type="entry name" value="ACP-like"/>
    <property type="match status" value="1"/>
</dbReference>
<dbReference type="InterPro" id="IPR001242">
    <property type="entry name" value="Condensation_dom"/>
</dbReference>
<evidence type="ECO:0000259" key="4">
    <source>
        <dbReference type="PROSITE" id="PS50075"/>
    </source>
</evidence>
<dbReference type="GO" id="GO:0043041">
    <property type="term" value="P:amino acid activation for nonribosomal peptide biosynthetic process"/>
    <property type="evidence" value="ECO:0007669"/>
    <property type="project" value="TreeGrafter"/>
</dbReference>
<dbReference type="GO" id="GO:0044550">
    <property type="term" value="P:secondary metabolite biosynthetic process"/>
    <property type="evidence" value="ECO:0007669"/>
    <property type="project" value="TreeGrafter"/>
</dbReference>
<gene>
    <name evidence="5" type="ORF">GJ744_001946</name>
</gene>
<dbReference type="EMBL" id="JAACFV010000013">
    <property type="protein sequence ID" value="KAF7512378.1"/>
    <property type="molecule type" value="Genomic_DNA"/>
</dbReference>